<dbReference type="Pfam" id="PF04705">
    <property type="entry name" value="TSNR_N"/>
    <property type="match status" value="1"/>
</dbReference>
<keyword evidence="1 5" id="KW-0489">Methyltransferase</keyword>
<dbReference type="SUPFAM" id="SSF75217">
    <property type="entry name" value="alpha/beta knot"/>
    <property type="match status" value="1"/>
</dbReference>
<sequence length="275" mass="28954">MVATAIEVAEPARETVHAIDDTRHPAVRRVADVLRARSGRPRVFLIDDTENIEQALACGIALDSLYVTGAAIDGGLPAPVGVGPDVPLHVLDETVTRTLFGERRSARVFALAHAPRPPRLRDLAGAAGDVVVLDGVRIVGNIGAITRTACALGAAGVVLLDSGLRTTLDRRLVRASRGLVFATPVVLARRAECIDFIRQERLTVAALSADAAAPLSTIRRVEERLALVLGGERDGVSPDLAAVATRHYAIPMTPRAESLNVSVAAGIALYERGLG</sequence>
<keyword evidence="6" id="KW-1185">Reference proteome</keyword>
<proteinExistence type="predicted"/>
<dbReference type="EMBL" id="RKHQ01000001">
    <property type="protein sequence ID" value="ROR96679.1"/>
    <property type="molecule type" value="Genomic_DNA"/>
</dbReference>
<dbReference type="GO" id="GO:0046677">
    <property type="term" value="P:response to antibiotic"/>
    <property type="evidence" value="ECO:0007669"/>
    <property type="project" value="InterPro"/>
</dbReference>
<dbReference type="Pfam" id="PF00588">
    <property type="entry name" value="SpoU_methylase"/>
    <property type="match status" value="1"/>
</dbReference>
<dbReference type="AlphaFoldDB" id="A0A3N2DA57"/>
<feature type="domain" description="tRNA/rRNA methyltransferase SpoU type" evidence="3">
    <location>
        <begin position="130"/>
        <end position="270"/>
    </location>
</feature>
<dbReference type="GO" id="GO:0003723">
    <property type="term" value="F:RNA binding"/>
    <property type="evidence" value="ECO:0007669"/>
    <property type="project" value="InterPro"/>
</dbReference>
<dbReference type="InterPro" id="IPR001537">
    <property type="entry name" value="SpoU_MeTrfase"/>
</dbReference>
<accession>A0A3N2DA57</accession>
<feature type="domain" description="Thiostrepton-resistance methylase N-terminal" evidence="4">
    <location>
        <begin position="17"/>
        <end position="125"/>
    </location>
</feature>
<dbReference type="PANTHER" id="PTHR43191">
    <property type="entry name" value="RRNA METHYLTRANSFERASE 3"/>
    <property type="match status" value="1"/>
</dbReference>
<dbReference type="Gene3D" id="3.30.1330.30">
    <property type="match status" value="1"/>
</dbReference>
<evidence type="ECO:0000313" key="5">
    <source>
        <dbReference type="EMBL" id="ROR96679.1"/>
    </source>
</evidence>
<comment type="caution">
    <text evidence="5">The sequence shown here is derived from an EMBL/GenBank/DDBJ whole genome shotgun (WGS) entry which is preliminary data.</text>
</comment>
<dbReference type="GO" id="GO:0008649">
    <property type="term" value="F:rRNA methyltransferase activity"/>
    <property type="evidence" value="ECO:0007669"/>
    <property type="project" value="InterPro"/>
</dbReference>
<protein>
    <submittedName>
        <fullName evidence="5">TrmH family RNA methyltransferase</fullName>
    </submittedName>
</protein>
<dbReference type="InterPro" id="IPR006795">
    <property type="entry name" value="Thiostrepton-R_Mease_TSNR_N"/>
</dbReference>
<keyword evidence="2 5" id="KW-0808">Transferase</keyword>
<dbReference type="OrthoDB" id="9785673at2"/>
<dbReference type="Gene3D" id="3.40.1280.10">
    <property type="match status" value="1"/>
</dbReference>
<dbReference type="InterPro" id="IPR029026">
    <property type="entry name" value="tRNA_m1G_MTases_N"/>
</dbReference>
<name>A0A3N2DA57_9MICO</name>
<evidence type="ECO:0000256" key="1">
    <source>
        <dbReference type="ARBA" id="ARBA00022603"/>
    </source>
</evidence>
<dbReference type="PANTHER" id="PTHR43191:SF2">
    <property type="entry name" value="RRNA METHYLTRANSFERASE 3, MITOCHONDRIAL"/>
    <property type="match status" value="1"/>
</dbReference>
<gene>
    <name evidence="5" type="ORF">EDD28_1268</name>
</gene>
<reference evidence="5 6" key="1">
    <citation type="submission" date="2018-11" db="EMBL/GenBank/DDBJ databases">
        <title>Sequencing the genomes of 1000 actinobacteria strains.</title>
        <authorList>
            <person name="Klenk H.-P."/>
        </authorList>
    </citation>
    <scope>NUCLEOTIDE SEQUENCE [LARGE SCALE GENOMIC DNA]</scope>
    <source>
        <strain evidence="5 6">DSM 13521</strain>
    </source>
</reference>
<dbReference type="InterPro" id="IPR051259">
    <property type="entry name" value="rRNA_Methyltransferase"/>
</dbReference>
<evidence type="ECO:0000256" key="2">
    <source>
        <dbReference type="ARBA" id="ARBA00022679"/>
    </source>
</evidence>
<dbReference type="InterPro" id="IPR029064">
    <property type="entry name" value="Ribosomal_eL30-like_sf"/>
</dbReference>
<dbReference type="RefSeq" id="WP_123738821.1">
    <property type="nucleotide sequence ID" value="NZ_RKHQ01000001.1"/>
</dbReference>
<evidence type="ECO:0000259" key="3">
    <source>
        <dbReference type="Pfam" id="PF00588"/>
    </source>
</evidence>
<evidence type="ECO:0000313" key="6">
    <source>
        <dbReference type="Proteomes" id="UP000275356"/>
    </source>
</evidence>
<organism evidence="5 6">
    <name type="scientific">Salana multivorans</name>
    <dbReference type="NCBI Taxonomy" id="120377"/>
    <lineage>
        <taxon>Bacteria</taxon>
        <taxon>Bacillati</taxon>
        <taxon>Actinomycetota</taxon>
        <taxon>Actinomycetes</taxon>
        <taxon>Micrococcales</taxon>
        <taxon>Beutenbergiaceae</taxon>
        <taxon>Salana</taxon>
    </lineage>
</organism>
<dbReference type="Proteomes" id="UP000275356">
    <property type="component" value="Unassembled WGS sequence"/>
</dbReference>
<dbReference type="InterPro" id="IPR029028">
    <property type="entry name" value="Alpha/beta_knot_MTases"/>
</dbReference>
<evidence type="ECO:0000259" key="4">
    <source>
        <dbReference type="Pfam" id="PF04705"/>
    </source>
</evidence>